<evidence type="ECO:0000313" key="5">
    <source>
        <dbReference type="Proteomes" id="UP000016931"/>
    </source>
</evidence>
<dbReference type="EMBL" id="KB456262">
    <property type="protein sequence ID" value="EMF14030.1"/>
    <property type="molecule type" value="Genomic_DNA"/>
</dbReference>
<proteinExistence type="inferred from homology"/>
<comment type="similarity">
    <text evidence="1 3">Belongs to the short-chain dehydrogenases/reductases (SDR) family.</text>
</comment>
<dbReference type="PANTHER" id="PTHR43180">
    <property type="entry name" value="3-OXOACYL-(ACYL-CARRIER-PROTEIN) REDUCTASE (AFU_ORTHOLOGUE AFUA_6G11210)"/>
    <property type="match status" value="1"/>
</dbReference>
<dbReference type="RefSeq" id="XP_016762151.1">
    <property type="nucleotide sequence ID" value="XM_016902916.1"/>
</dbReference>
<dbReference type="GO" id="GO:0016491">
    <property type="term" value="F:oxidoreductase activity"/>
    <property type="evidence" value="ECO:0007669"/>
    <property type="project" value="UniProtKB-KW"/>
</dbReference>
<dbReference type="PRINTS" id="PR00080">
    <property type="entry name" value="SDRFAMILY"/>
</dbReference>
<name>M3D791_SPHMS</name>
<gene>
    <name evidence="4" type="ORF">SEPMUDRAFT_139860</name>
</gene>
<evidence type="ECO:0000256" key="1">
    <source>
        <dbReference type="ARBA" id="ARBA00006484"/>
    </source>
</evidence>
<dbReference type="AlphaFoldDB" id="M3D791"/>
<dbReference type="Gene3D" id="3.40.50.720">
    <property type="entry name" value="NAD(P)-binding Rossmann-like Domain"/>
    <property type="match status" value="1"/>
</dbReference>
<dbReference type="STRING" id="692275.M3D791"/>
<dbReference type="HOGENOM" id="CLU_010194_13_1_1"/>
<reference evidence="4 5" key="1">
    <citation type="journal article" date="2012" name="PLoS Pathog.">
        <title>Diverse lifestyles and strategies of plant pathogenesis encoded in the genomes of eighteen Dothideomycetes fungi.</title>
        <authorList>
            <person name="Ohm R.A."/>
            <person name="Feau N."/>
            <person name="Henrissat B."/>
            <person name="Schoch C.L."/>
            <person name="Horwitz B.A."/>
            <person name="Barry K.W."/>
            <person name="Condon B.J."/>
            <person name="Copeland A.C."/>
            <person name="Dhillon B."/>
            <person name="Glaser F."/>
            <person name="Hesse C.N."/>
            <person name="Kosti I."/>
            <person name="LaButti K."/>
            <person name="Lindquist E.A."/>
            <person name="Lucas S."/>
            <person name="Salamov A.A."/>
            <person name="Bradshaw R.E."/>
            <person name="Ciuffetti L."/>
            <person name="Hamelin R.C."/>
            <person name="Kema G.H.J."/>
            <person name="Lawrence C."/>
            <person name="Scott J.A."/>
            <person name="Spatafora J.W."/>
            <person name="Turgeon B.G."/>
            <person name="de Wit P.J.G.M."/>
            <person name="Zhong S."/>
            <person name="Goodwin S.B."/>
            <person name="Grigoriev I.V."/>
        </authorList>
    </citation>
    <scope>NUCLEOTIDE SEQUENCE [LARGE SCALE GENOMIC DNA]</scope>
    <source>
        <strain evidence="4 5">SO2202</strain>
    </source>
</reference>
<keyword evidence="2" id="KW-0560">Oxidoreductase</keyword>
<protein>
    <submittedName>
        <fullName evidence="4">Short chain dehydrogenase/ reductase</fullName>
    </submittedName>
</protein>
<dbReference type="Proteomes" id="UP000016931">
    <property type="component" value="Unassembled WGS sequence"/>
</dbReference>
<dbReference type="SUPFAM" id="SSF51735">
    <property type="entry name" value="NAD(P)-binding Rossmann-fold domains"/>
    <property type="match status" value="1"/>
</dbReference>
<dbReference type="OMA" id="KGAWVLN"/>
<dbReference type="InterPro" id="IPR002347">
    <property type="entry name" value="SDR_fam"/>
</dbReference>
<dbReference type="Pfam" id="PF00106">
    <property type="entry name" value="adh_short"/>
    <property type="match status" value="1"/>
</dbReference>
<dbReference type="GeneID" id="27900053"/>
<dbReference type="InterPro" id="IPR036291">
    <property type="entry name" value="NAD(P)-bd_dom_sf"/>
</dbReference>
<dbReference type="PANTHER" id="PTHR43180:SF80">
    <property type="entry name" value="NAD(P)-BINDING PROTEIN"/>
    <property type="match status" value="1"/>
</dbReference>
<keyword evidence="5" id="KW-1185">Reference proteome</keyword>
<evidence type="ECO:0000256" key="3">
    <source>
        <dbReference type="RuleBase" id="RU000363"/>
    </source>
</evidence>
<evidence type="ECO:0000256" key="2">
    <source>
        <dbReference type="ARBA" id="ARBA00023002"/>
    </source>
</evidence>
<dbReference type="PRINTS" id="PR00081">
    <property type="entry name" value="GDHRDH"/>
</dbReference>
<evidence type="ECO:0000313" key="4">
    <source>
        <dbReference type="EMBL" id="EMF14030.1"/>
    </source>
</evidence>
<dbReference type="OrthoDB" id="5371740at2759"/>
<organism evidence="4 5">
    <name type="scientific">Sphaerulina musiva (strain SO2202)</name>
    <name type="common">Poplar stem canker fungus</name>
    <name type="synonym">Septoria musiva</name>
    <dbReference type="NCBI Taxonomy" id="692275"/>
    <lineage>
        <taxon>Eukaryota</taxon>
        <taxon>Fungi</taxon>
        <taxon>Dikarya</taxon>
        <taxon>Ascomycota</taxon>
        <taxon>Pezizomycotina</taxon>
        <taxon>Dothideomycetes</taxon>
        <taxon>Dothideomycetidae</taxon>
        <taxon>Mycosphaerellales</taxon>
        <taxon>Mycosphaerellaceae</taxon>
        <taxon>Sphaerulina</taxon>
    </lineage>
</organism>
<accession>M3D791</accession>
<sequence>MTSLHFTIDDIPDLHGKRVIISGASAGIGLAAAEIFATKGAWVLNLDLNPPEKESQAPKNGTIEYRRCDVSSWEQLTAAFQYAGNIDIAVANAGICEETNYFEDTFDSVTGNLIEPEYRVLDINIRAVCNFTKLALSHFRKHPERAGSIVINSSATAYAPEQSLPVFSASKLALIGLVRALRSSLSCENITINCVAPAATITSLLPAHLAKPIIEAGLPVSSASFVGLAIVFSAVASQRGAVELYGKDHEDRLSMKSRWHGRTIVTMGETYTEVEGPIAELRPQWFGEENARLTRLQQSATDFRK</sequence>
<dbReference type="eggNOG" id="KOG0725">
    <property type="taxonomic scope" value="Eukaryota"/>
</dbReference>